<dbReference type="AlphaFoldDB" id="A0A5S9QNG2"/>
<dbReference type="Proteomes" id="UP000441399">
    <property type="component" value="Unassembled WGS sequence"/>
</dbReference>
<reference evidence="2 3" key="1">
    <citation type="submission" date="2019-11" db="EMBL/GenBank/DDBJ databases">
        <authorList>
            <person name="Holert J."/>
        </authorList>
    </citation>
    <scope>NUCLEOTIDE SEQUENCE [LARGE SCALE GENOMIC DNA]</scope>
    <source>
        <strain evidence="2">SB11_3</strain>
    </source>
</reference>
<name>A0A5S9QNG2_9GAMM</name>
<sequence>MFQVRFTMLVSVLVLMAGCMEQGLTIKTPENGKQYAGLHNEPPPIDNGLSQLPAQVEIRYSKNQGPRKIYLNGQSVGDRFSYEPTRAWMNLHEVRDFLVQGSNKLHVDPLKFGPSIRFKFDNKGPEVFTTFTCVSGDDSCPVSSNEVQIRMGSDEANEITSLVINGTPASRSADHDNEWEVTTPAAPTNNLFAIVAEDNFGYRETTHFLKDGARIDEIFRAKVGESAIRGLTPILDTQISNTDLDESALNAAGLDTERWLDAGNLVVAILWVRIKEIKIGDAVINDFSFKNGNLIALDMDMVRADDGAVGVDVIVETTSSCLVTGCFCWPWQCGDPARRPKQPSGHGMTSPVRSHLYIGTMNIDGDVRVNLNNGAFDVDLLSNLQLNMNDVSGDGFAPIINLFSGLGIFKSIMRGIIGTTIDNNLNTIRLGFNITNDEGQNFDLVTRAETVSTDADNLYMTYSGQMEVRDRDPLVPRTLGSRYEPNALGNYLSLDHPNASNQGSNLEVNLNSNIINQGFNNLYNIGMTHITVTLADQEVHFGPQAVGDDIGKKGDRKMELVPTGPGTMKFLKGDTNQATLTYQNASLTVYRKGDSAWEEEFIANADISAGVLMEARGNVFDMTINGAPDLKLNRVVNRSPLPMSDAFIENVVNLAFEVLYPLLSDTHLSIDIPNVDNPDYPFTAEVTTDDFNSRNGHLRFSMGIEPTPR</sequence>
<proteinExistence type="predicted"/>
<feature type="signal peptide" evidence="1">
    <location>
        <begin position="1"/>
        <end position="17"/>
    </location>
</feature>
<evidence type="ECO:0000313" key="3">
    <source>
        <dbReference type="Proteomes" id="UP000441399"/>
    </source>
</evidence>
<dbReference type="PROSITE" id="PS51257">
    <property type="entry name" value="PROKAR_LIPOPROTEIN"/>
    <property type="match status" value="1"/>
</dbReference>
<gene>
    <name evidence="2" type="ORF">OPDIPICF_02342</name>
</gene>
<dbReference type="OrthoDB" id="9866030at2"/>
<evidence type="ECO:0000313" key="2">
    <source>
        <dbReference type="EMBL" id="CAA0119954.1"/>
    </source>
</evidence>
<organism evidence="2 3">
    <name type="scientific">BD1-7 clade bacterium</name>
    <dbReference type="NCBI Taxonomy" id="2029982"/>
    <lineage>
        <taxon>Bacteria</taxon>
        <taxon>Pseudomonadati</taxon>
        <taxon>Pseudomonadota</taxon>
        <taxon>Gammaproteobacteria</taxon>
        <taxon>Cellvibrionales</taxon>
        <taxon>Spongiibacteraceae</taxon>
        <taxon>BD1-7 clade</taxon>
    </lineage>
</organism>
<feature type="chain" id="PRO_5024805324" evidence="1">
    <location>
        <begin position="18"/>
        <end position="709"/>
    </location>
</feature>
<protein>
    <submittedName>
        <fullName evidence="2">Uncharacterized protein</fullName>
    </submittedName>
</protein>
<accession>A0A5S9QNG2</accession>
<keyword evidence="3" id="KW-1185">Reference proteome</keyword>
<evidence type="ECO:0000256" key="1">
    <source>
        <dbReference type="SAM" id="SignalP"/>
    </source>
</evidence>
<dbReference type="EMBL" id="CACSIO010000034">
    <property type="protein sequence ID" value="CAA0119954.1"/>
    <property type="molecule type" value="Genomic_DNA"/>
</dbReference>
<keyword evidence="1" id="KW-0732">Signal</keyword>